<organism evidence="1">
    <name type="scientific">Eutreptiella gymnastica</name>
    <dbReference type="NCBI Taxonomy" id="73025"/>
    <lineage>
        <taxon>Eukaryota</taxon>
        <taxon>Discoba</taxon>
        <taxon>Euglenozoa</taxon>
        <taxon>Euglenida</taxon>
        <taxon>Spirocuta</taxon>
        <taxon>Euglenophyceae</taxon>
        <taxon>Eutreptiales</taxon>
        <taxon>Eutreptiaceae</taxon>
        <taxon>Eutreptiella</taxon>
    </lineage>
</organism>
<evidence type="ECO:0000313" key="1">
    <source>
        <dbReference type="EMBL" id="CAE0833871.1"/>
    </source>
</evidence>
<protein>
    <submittedName>
        <fullName evidence="1">Uncharacterized protein</fullName>
    </submittedName>
</protein>
<accession>A0A7S4GDX0</accession>
<reference evidence="1" key="1">
    <citation type="submission" date="2021-01" db="EMBL/GenBank/DDBJ databases">
        <authorList>
            <person name="Corre E."/>
            <person name="Pelletier E."/>
            <person name="Niang G."/>
            <person name="Scheremetjew M."/>
            <person name="Finn R."/>
            <person name="Kale V."/>
            <person name="Holt S."/>
            <person name="Cochrane G."/>
            <person name="Meng A."/>
            <person name="Brown T."/>
            <person name="Cohen L."/>
        </authorList>
    </citation>
    <scope>NUCLEOTIDE SEQUENCE</scope>
    <source>
        <strain evidence="1">CCMP1594</strain>
    </source>
</reference>
<dbReference type="AlphaFoldDB" id="A0A7S4GDX0"/>
<sequence length="148" mass="16598">MHAVRTQCKEIASIALLFFCTNRSSGHTLLLCATPCASQSLFGVFVCVSMCLRGMAAPEDLNTILFRLGAIERNMMASPLTLTQCIGSEGHTSPSAKKRGLQVDLGRRNPHTFRCHLPQKDRAFHVCRYWDPGLYELRLKPVLVHWLN</sequence>
<proteinExistence type="predicted"/>
<name>A0A7S4GDX0_9EUGL</name>
<dbReference type="EMBL" id="HBJA01131454">
    <property type="protein sequence ID" value="CAE0833871.1"/>
    <property type="molecule type" value="Transcribed_RNA"/>
</dbReference>
<gene>
    <name evidence="1" type="ORF">EGYM00163_LOCUS45167</name>
</gene>